<dbReference type="AlphaFoldDB" id="S7MES7"/>
<accession>S7MES7</accession>
<evidence type="ECO:0000313" key="2">
    <source>
        <dbReference type="EMBL" id="EPQ01685.1"/>
    </source>
</evidence>
<dbReference type="EMBL" id="KE161092">
    <property type="protein sequence ID" value="EPQ01685.1"/>
    <property type="molecule type" value="Genomic_DNA"/>
</dbReference>
<feature type="compositionally biased region" description="Basic and acidic residues" evidence="1">
    <location>
        <begin position="82"/>
        <end position="99"/>
    </location>
</feature>
<organism evidence="2 3">
    <name type="scientific">Myotis brandtii</name>
    <name type="common">Brandt's bat</name>
    <dbReference type="NCBI Taxonomy" id="109478"/>
    <lineage>
        <taxon>Eukaryota</taxon>
        <taxon>Metazoa</taxon>
        <taxon>Chordata</taxon>
        <taxon>Craniata</taxon>
        <taxon>Vertebrata</taxon>
        <taxon>Euteleostomi</taxon>
        <taxon>Mammalia</taxon>
        <taxon>Eutheria</taxon>
        <taxon>Laurasiatheria</taxon>
        <taxon>Chiroptera</taxon>
        <taxon>Yangochiroptera</taxon>
        <taxon>Vespertilionidae</taxon>
        <taxon>Myotis</taxon>
    </lineage>
</organism>
<reference evidence="2 3" key="1">
    <citation type="journal article" date="2013" name="Nat. Commun.">
        <title>Genome analysis reveals insights into physiology and longevity of the Brandt's bat Myotis brandtii.</title>
        <authorList>
            <person name="Seim I."/>
            <person name="Fang X."/>
            <person name="Xiong Z."/>
            <person name="Lobanov A.V."/>
            <person name="Huang Z."/>
            <person name="Ma S."/>
            <person name="Feng Y."/>
            <person name="Turanov A.A."/>
            <person name="Zhu Y."/>
            <person name="Lenz T.L."/>
            <person name="Gerashchenko M.V."/>
            <person name="Fan D."/>
            <person name="Hee Yim S."/>
            <person name="Yao X."/>
            <person name="Jordan D."/>
            <person name="Xiong Y."/>
            <person name="Ma Y."/>
            <person name="Lyapunov A.N."/>
            <person name="Chen G."/>
            <person name="Kulakova O.I."/>
            <person name="Sun Y."/>
            <person name="Lee S.G."/>
            <person name="Bronson R.T."/>
            <person name="Moskalev A.A."/>
            <person name="Sunyaev S.R."/>
            <person name="Zhang G."/>
            <person name="Krogh A."/>
            <person name="Wang J."/>
            <person name="Gladyshev V.N."/>
        </authorList>
    </citation>
    <scope>NUCLEOTIDE SEQUENCE [LARGE SCALE GENOMIC DNA]</scope>
</reference>
<feature type="region of interest" description="Disordered" evidence="1">
    <location>
        <begin position="70"/>
        <end position="99"/>
    </location>
</feature>
<feature type="region of interest" description="Disordered" evidence="1">
    <location>
        <begin position="1"/>
        <end position="21"/>
    </location>
</feature>
<evidence type="ECO:0000313" key="3">
    <source>
        <dbReference type="Proteomes" id="UP000052978"/>
    </source>
</evidence>
<evidence type="ECO:0000256" key="1">
    <source>
        <dbReference type="SAM" id="MobiDB-lite"/>
    </source>
</evidence>
<proteinExistence type="predicted"/>
<protein>
    <submittedName>
        <fullName evidence="2">Uncharacterized protein</fullName>
    </submittedName>
</protein>
<keyword evidence="3" id="KW-1185">Reference proteome</keyword>
<gene>
    <name evidence="2" type="ORF">D623_10009914</name>
</gene>
<dbReference type="Proteomes" id="UP000052978">
    <property type="component" value="Unassembled WGS sequence"/>
</dbReference>
<sequence>MPALHHCPESPQWPRDPTARPCGVSSASVVAQPTLSSTSTTEVTIICPEDSTSDPKIQIGIQVGFDGQRQRTGATAGGRASDTAKVRILDSRLEGRREE</sequence>
<name>S7MES7_MYOBR</name>